<keyword evidence="2" id="KW-1185">Reference proteome</keyword>
<dbReference type="Proteomes" id="UP000250266">
    <property type="component" value="Unassembled WGS sequence"/>
</dbReference>
<gene>
    <name evidence="1" type="ORF">K432DRAFT_464167</name>
</gene>
<organism evidence="1 2">
    <name type="scientific">Lepidopterella palustris CBS 459.81</name>
    <dbReference type="NCBI Taxonomy" id="1314670"/>
    <lineage>
        <taxon>Eukaryota</taxon>
        <taxon>Fungi</taxon>
        <taxon>Dikarya</taxon>
        <taxon>Ascomycota</taxon>
        <taxon>Pezizomycotina</taxon>
        <taxon>Dothideomycetes</taxon>
        <taxon>Pleosporomycetidae</taxon>
        <taxon>Mytilinidiales</taxon>
        <taxon>Argynnaceae</taxon>
        <taxon>Lepidopterella</taxon>
    </lineage>
</organism>
<proteinExistence type="predicted"/>
<evidence type="ECO:0000313" key="1">
    <source>
        <dbReference type="EMBL" id="OCK76083.1"/>
    </source>
</evidence>
<sequence length="381" mass="43474">MSAKAPTKPSEFQCAVIFLRHIRSQVSWVTNQIRLLTSALHAIKFLRIYVQDRPSEDNHKRVSEEHEMACTRLLIDSASLLEDLEICRWRLTQINRIPFTTIFGHTANPAHVPRTLRCLLLYDIDFCYQESELFNIIHVNALHLLELKCCDGIGPFLYALAASFRRVGTQLKVLIVWASADEVLRTNMNIAQRVNALLCSFTDLEELELVFSSCCFLDWKGSLCTHQESLKRLLISSLPMAGSMESVKCPGKIASILAQCPHVQQFAYSPRVPYLGKAEDCKLPCALDAGLIDRLDPDAAALNIRVLRLLYLELRESYVKLLAISPISRRKQGRSDSNRHYYPQYYYRREMTEVDGNTVVEAAPFRDCLAEWSDATVLRSF</sequence>
<name>A0A8E2JB89_9PEZI</name>
<dbReference type="AlphaFoldDB" id="A0A8E2JB89"/>
<dbReference type="EMBL" id="KV745244">
    <property type="protein sequence ID" value="OCK76083.1"/>
    <property type="molecule type" value="Genomic_DNA"/>
</dbReference>
<dbReference type="OrthoDB" id="3794784at2759"/>
<protein>
    <submittedName>
        <fullName evidence="1">Uncharacterized protein</fullName>
    </submittedName>
</protein>
<reference evidence="1 2" key="1">
    <citation type="journal article" date="2016" name="Nat. Commun.">
        <title>Ectomycorrhizal ecology is imprinted in the genome of the dominant symbiotic fungus Cenococcum geophilum.</title>
        <authorList>
            <consortium name="DOE Joint Genome Institute"/>
            <person name="Peter M."/>
            <person name="Kohler A."/>
            <person name="Ohm R.A."/>
            <person name="Kuo A."/>
            <person name="Krutzmann J."/>
            <person name="Morin E."/>
            <person name="Arend M."/>
            <person name="Barry K.W."/>
            <person name="Binder M."/>
            <person name="Choi C."/>
            <person name="Clum A."/>
            <person name="Copeland A."/>
            <person name="Grisel N."/>
            <person name="Haridas S."/>
            <person name="Kipfer T."/>
            <person name="LaButti K."/>
            <person name="Lindquist E."/>
            <person name="Lipzen A."/>
            <person name="Maire R."/>
            <person name="Meier B."/>
            <person name="Mihaltcheva S."/>
            <person name="Molinier V."/>
            <person name="Murat C."/>
            <person name="Poggeler S."/>
            <person name="Quandt C.A."/>
            <person name="Sperisen C."/>
            <person name="Tritt A."/>
            <person name="Tisserant E."/>
            <person name="Crous P.W."/>
            <person name="Henrissat B."/>
            <person name="Nehls U."/>
            <person name="Egli S."/>
            <person name="Spatafora J.W."/>
            <person name="Grigoriev I.V."/>
            <person name="Martin F.M."/>
        </authorList>
    </citation>
    <scope>NUCLEOTIDE SEQUENCE [LARGE SCALE GENOMIC DNA]</scope>
    <source>
        <strain evidence="1 2">CBS 459.81</strain>
    </source>
</reference>
<evidence type="ECO:0000313" key="2">
    <source>
        <dbReference type="Proteomes" id="UP000250266"/>
    </source>
</evidence>
<accession>A0A8E2JB89</accession>